<feature type="compositionally biased region" description="Acidic residues" evidence="7">
    <location>
        <begin position="20"/>
        <end position="30"/>
    </location>
</feature>
<feature type="compositionally biased region" description="Basic residues" evidence="7">
    <location>
        <begin position="284"/>
        <end position="294"/>
    </location>
</feature>
<dbReference type="GO" id="GO:0071008">
    <property type="term" value="C:U2-type post-mRNA release spliceosomal complex"/>
    <property type="evidence" value="ECO:0007669"/>
    <property type="project" value="TreeGrafter"/>
</dbReference>
<evidence type="ECO:0000256" key="6">
    <source>
        <dbReference type="ARBA" id="ARBA00023242"/>
    </source>
</evidence>
<keyword evidence="6" id="KW-0539">Nucleus</keyword>
<comment type="caution">
    <text evidence="9">The sequence shown here is derived from an EMBL/GenBank/DDBJ whole genome shotgun (WGS) entry which is preliminary data.</text>
</comment>
<feature type="region of interest" description="Disordered" evidence="7">
    <location>
        <begin position="1"/>
        <end position="212"/>
    </location>
</feature>
<feature type="domain" description="G-patch" evidence="8">
    <location>
        <begin position="209"/>
        <end position="255"/>
    </location>
</feature>
<proteinExistence type="inferred from homology"/>
<evidence type="ECO:0000259" key="8">
    <source>
        <dbReference type="PROSITE" id="PS50174"/>
    </source>
</evidence>
<dbReference type="EMBL" id="JAQQWP010000002">
    <property type="protein sequence ID" value="KAK8129238.1"/>
    <property type="molecule type" value="Genomic_DNA"/>
</dbReference>
<dbReference type="PANTHER" id="PTHR23329">
    <property type="entry name" value="TUFTELIN-INTERACTING PROTEIN 11-RELATED"/>
    <property type="match status" value="1"/>
</dbReference>
<dbReference type="InterPro" id="IPR045211">
    <property type="entry name" value="TFP11/STIP/Ntr1"/>
</dbReference>
<feature type="compositionally biased region" description="Low complexity" evidence="7">
    <location>
        <begin position="136"/>
        <end position="154"/>
    </location>
</feature>
<evidence type="ECO:0000256" key="1">
    <source>
        <dbReference type="ARBA" id="ARBA00004123"/>
    </source>
</evidence>
<keyword evidence="5" id="KW-0508">mRNA splicing</keyword>
<evidence type="ECO:0000313" key="9">
    <source>
        <dbReference type="EMBL" id="KAK8129238.1"/>
    </source>
</evidence>
<feature type="compositionally biased region" description="Basic residues" evidence="7">
    <location>
        <begin position="826"/>
        <end position="839"/>
    </location>
</feature>
<evidence type="ECO:0000256" key="3">
    <source>
        <dbReference type="ARBA" id="ARBA00022664"/>
    </source>
</evidence>
<protein>
    <recommendedName>
        <fullName evidence="8">G-patch domain-containing protein</fullName>
    </recommendedName>
</protein>
<dbReference type="GO" id="GO:0000390">
    <property type="term" value="P:spliceosomal complex disassembly"/>
    <property type="evidence" value="ECO:0007669"/>
    <property type="project" value="InterPro"/>
</dbReference>
<dbReference type="PANTHER" id="PTHR23329:SF1">
    <property type="entry name" value="TUFTELIN-INTERACTING PROTEIN 11"/>
    <property type="match status" value="1"/>
</dbReference>
<dbReference type="SMART" id="SM00443">
    <property type="entry name" value="G_patch"/>
    <property type="match status" value="1"/>
</dbReference>
<name>A0AAW0R629_9PEZI</name>
<accession>A0AAW0R629</accession>
<comment type="similarity">
    <text evidence="2">Belongs to the TFP11/STIP family.</text>
</comment>
<dbReference type="Pfam" id="PF01585">
    <property type="entry name" value="G-patch"/>
    <property type="match status" value="1"/>
</dbReference>
<dbReference type="InterPro" id="IPR000467">
    <property type="entry name" value="G_patch_dom"/>
</dbReference>
<evidence type="ECO:0000256" key="4">
    <source>
        <dbReference type="ARBA" id="ARBA00022728"/>
    </source>
</evidence>
<dbReference type="AlphaFoldDB" id="A0AAW0R629"/>
<gene>
    <name evidence="9" type="ORF">PG999_001618</name>
</gene>
<sequence length="945" mass="105569">MSHDPGNISKADAAAYSSSDSDESANDDFGDFNPRKRRRTGHNAKDSAALGIFGSDSEDDGPGRRWKGKKDLRNKGMSFVSGGKERLDEDDDEEDDDEYAEPARFGLGAKGTVPDDEDDEDEEEEDTMAGVGLGFRASAPTAAAAAPPATSRTSFVKPQYDGSTPLGRGFVPSSATEPVLKQGLKDDPSSASNNAPKPSAFSKTGGGKAKSFAARMMEKMGYVEGQGLGAEGQGRNVIIEPTLRPQGAGLGAVKEMSKQEKEEMKRQKKLRGEEVVDSEEEDKKRKRERRKKRAQGLDSGTASGGSTPARRPKTKYVTVNDMKKAAPGLHIPDAFAPILDMTGPGQKMLTSGSGLLTPTAGTETVERTEARKLAGRAQRDLTAFVEEWKTLEERKAWLDMETHQRQQELDEVEGEFSKLQIFASVLDEVQRAAAAREWDPVINGLRKAEAEGSANNEDLAGIAVAAIHPFMRDAVQGWLPLEDPKLGNFASDLMSIRGVLGLKNKSTNGNAVAKWDQQEVDGTHRHHQKSTTPYESMIYKLLFPKLVTAISKPKQKEQEQQSKEKQQLENWDVYDPTTLLAIFEKWDDLFPAFVRSQLLDPVARRLDEAVSNWNPLKEQRDPKKPQTLPHLWVFPWLQHLPAHHLEPKGTGLVADIRRKFTKLIDAWEFDHGVVPGLKPWKELFRPSKSQDQWKPLVMRHIVPSMAKYLRKSFRVDPSDQNPYIPMLEGIMSWTDIIAPSTIAGVIATEVFPMWHEVLYQWLTTPEADHDEIATWYQSWQEDILPELASQESIAAEFHKGLVQLQRAVELGPDVQAKLPRPDGKPAHHHHHPKAHHGRSSKANNKAAPAPPPPAAVPAEKTFRQEIEDWCTENDLRFMPMSNKTTDRGERYWRVTARMDGKGGFLSYFQGDVLVVERRKGDDIVLRRDQPERWTELEDRLLAEVE</sequence>
<dbReference type="Pfam" id="PF07842">
    <property type="entry name" value="GCFC"/>
    <property type="match status" value="2"/>
</dbReference>
<dbReference type="PROSITE" id="PS50174">
    <property type="entry name" value="G_PATCH"/>
    <property type="match status" value="1"/>
</dbReference>
<keyword evidence="3" id="KW-0507">mRNA processing</keyword>
<dbReference type="GO" id="GO:0003676">
    <property type="term" value="F:nucleic acid binding"/>
    <property type="evidence" value="ECO:0007669"/>
    <property type="project" value="InterPro"/>
</dbReference>
<feature type="region of interest" description="Disordered" evidence="7">
    <location>
        <begin position="242"/>
        <end position="315"/>
    </location>
</feature>
<keyword evidence="4" id="KW-0747">Spliceosome</keyword>
<reference evidence="9 10" key="1">
    <citation type="submission" date="2023-01" db="EMBL/GenBank/DDBJ databases">
        <title>Analysis of 21 Apiospora genomes using comparative genomics revels a genus with tremendous synthesis potential of carbohydrate active enzymes and secondary metabolites.</title>
        <authorList>
            <person name="Sorensen T."/>
        </authorList>
    </citation>
    <scope>NUCLEOTIDE SEQUENCE [LARGE SCALE GENOMIC DNA]</scope>
    <source>
        <strain evidence="9 10">CBS 117206</strain>
    </source>
</reference>
<dbReference type="InterPro" id="IPR022159">
    <property type="entry name" value="STIP/TFIP11_N"/>
</dbReference>
<evidence type="ECO:0000256" key="7">
    <source>
        <dbReference type="SAM" id="MobiDB-lite"/>
    </source>
</evidence>
<keyword evidence="10" id="KW-1185">Reference proteome</keyword>
<dbReference type="InterPro" id="IPR022783">
    <property type="entry name" value="GCFC_dom"/>
</dbReference>
<comment type="subcellular location">
    <subcellularLocation>
        <location evidence="1">Nucleus</location>
    </subcellularLocation>
</comment>
<dbReference type="Pfam" id="PF12457">
    <property type="entry name" value="TIP_N"/>
    <property type="match status" value="1"/>
</dbReference>
<evidence type="ECO:0000256" key="2">
    <source>
        <dbReference type="ARBA" id="ARBA00010900"/>
    </source>
</evidence>
<evidence type="ECO:0000313" key="10">
    <source>
        <dbReference type="Proteomes" id="UP001392437"/>
    </source>
</evidence>
<feature type="compositionally biased region" description="Acidic residues" evidence="7">
    <location>
        <begin position="88"/>
        <end position="100"/>
    </location>
</feature>
<feature type="compositionally biased region" description="Low complexity" evidence="7">
    <location>
        <begin position="189"/>
        <end position="202"/>
    </location>
</feature>
<feature type="compositionally biased region" description="Acidic residues" evidence="7">
    <location>
        <begin position="114"/>
        <end position="127"/>
    </location>
</feature>
<feature type="region of interest" description="Disordered" evidence="7">
    <location>
        <begin position="815"/>
        <end position="856"/>
    </location>
</feature>
<organism evidence="9 10">
    <name type="scientific">Apiospora kogelbergensis</name>
    <dbReference type="NCBI Taxonomy" id="1337665"/>
    <lineage>
        <taxon>Eukaryota</taxon>
        <taxon>Fungi</taxon>
        <taxon>Dikarya</taxon>
        <taxon>Ascomycota</taxon>
        <taxon>Pezizomycotina</taxon>
        <taxon>Sordariomycetes</taxon>
        <taxon>Xylariomycetidae</taxon>
        <taxon>Amphisphaeriales</taxon>
        <taxon>Apiosporaceae</taxon>
        <taxon>Apiospora</taxon>
    </lineage>
</organism>
<dbReference type="Proteomes" id="UP001392437">
    <property type="component" value="Unassembled WGS sequence"/>
</dbReference>
<feature type="compositionally biased region" description="Basic and acidic residues" evidence="7">
    <location>
        <begin position="255"/>
        <end position="274"/>
    </location>
</feature>
<evidence type="ECO:0000256" key="5">
    <source>
        <dbReference type="ARBA" id="ARBA00023187"/>
    </source>
</evidence>